<proteinExistence type="predicted"/>
<protein>
    <recommendedName>
        <fullName evidence="3">WYL domain-containing protein</fullName>
    </recommendedName>
</protein>
<dbReference type="EMBL" id="CADCTU010000777">
    <property type="protein sequence ID" value="CAA9352757.1"/>
    <property type="molecule type" value="Genomic_DNA"/>
</dbReference>
<gene>
    <name evidence="2" type="ORF">AVDCRST_MAG11-3618</name>
</gene>
<organism evidence="2">
    <name type="scientific">uncultured Gemmatimonadaceae bacterium</name>
    <dbReference type="NCBI Taxonomy" id="246130"/>
    <lineage>
        <taxon>Bacteria</taxon>
        <taxon>Pseudomonadati</taxon>
        <taxon>Gemmatimonadota</taxon>
        <taxon>Gemmatimonadia</taxon>
        <taxon>Gemmatimonadales</taxon>
        <taxon>Gemmatimonadaceae</taxon>
        <taxon>environmental samples</taxon>
    </lineage>
</organism>
<evidence type="ECO:0008006" key="3">
    <source>
        <dbReference type="Google" id="ProtNLM"/>
    </source>
</evidence>
<sequence length="136" mass="14627">MLDALICDAIRGRKLMMYEYGGLIRVVEPHLYGDTAAGARLLSGWLRPGYSRSDPNGGWRTWRVDRIGSEQLLDARFDGPRPGYNPADPRMTHVVCALSAAALAEPGAAPTAERTAEPDAPDDGPPDAIEPEGARA</sequence>
<reference evidence="2" key="1">
    <citation type="submission" date="2020-02" db="EMBL/GenBank/DDBJ databases">
        <authorList>
            <person name="Meier V. D."/>
        </authorList>
    </citation>
    <scope>NUCLEOTIDE SEQUENCE</scope>
    <source>
        <strain evidence="2">AVDCRST_MAG11</strain>
    </source>
</reference>
<dbReference type="AlphaFoldDB" id="A0A6J4M8I6"/>
<feature type="region of interest" description="Disordered" evidence="1">
    <location>
        <begin position="106"/>
        <end position="136"/>
    </location>
</feature>
<evidence type="ECO:0000313" key="2">
    <source>
        <dbReference type="EMBL" id="CAA9352757.1"/>
    </source>
</evidence>
<accession>A0A6J4M8I6</accession>
<evidence type="ECO:0000256" key="1">
    <source>
        <dbReference type="SAM" id="MobiDB-lite"/>
    </source>
</evidence>
<name>A0A6J4M8I6_9BACT</name>